<accession>A0ABP4EKB5</accession>
<proteinExistence type="predicted"/>
<keyword evidence="2" id="KW-1185">Reference proteome</keyword>
<comment type="caution">
    <text evidence="1">The sequence shown here is derived from an EMBL/GenBank/DDBJ whole genome shotgun (WGS) entry which is preliminary data.</text>
</comment>
<sequence>MTNDPLSAAIDALDGLQQTLAAADLAGWQTMVGGGPDGYVVTATRGGQVANATVVADPDEFVELTVGEQAIDYPAHYVLSRSQVDVALADLASGNLPPVRWEIVG</sequence>
<gene>
    <name evidence="1" type="ORF">GCM10009668_27430</name>
</gene>
<name>A0ABP4EKB5_9ACTN</name>
<evidence type="ECO:0000313" key="2">
    <source>
        <dbReference type="Proteomes" id="UP001501581"/>
    </source>
</evidence>
<dbReference type="RefSeq" id="WP_343995364.1">
    <property type="nucleotide sequence ID" value="NZ_BAAALG010000011.1"/>
</dbReference>
<protein>
    <submittedName>
        <fullName evidence="1">Uncharacterized protein</fullName>
    </submittedName>
</protein>
<evidence type="ECO:0000313" key="1">
    <source>
        <dbReference type="EMBL" id="GAA1106311.1"/>
    </source>
</evidence>
<dbReference type="Proteomes" id="UP001501581">
    <property type="component" value="Unassembled WGS sequence"/>
</dbReference>
<reference evidence="2" key="1">
    <citation type="journal article" date="2019" name="Int. J. Syst. Evol. Microbiol.">
        <title>The Global Catalogue of Microorganisms (GCM) 10K type strain sequencing project: providing services to taxonomists for standard genome sequencing and annotation.</title>
        <authorList>
            <consortium name="The Broad Institute Genomics Platform"/>
            <consortium name="The Broad Institute Genome Sequencing Center for Infectious Disease"/>
            <person name="Wu L."/>
            <person name="Ma J."/>
        </authorList>
    </citation>
    <scope>NUCLEOTIDE SEQUENCE [LARGE SCALE GENOMIC DNA]</scope>
    <source>
        <strain evidence="2">JCM 13008</strain>
    </source>
</reference>
<dbReference type="EMBL" id="BAAALG010000011">
    <property type="protein sequence ID" value="GAA1106311.1"/>
    <property type="molecule type" value="Genomic_DNA"/>
</dbReference>
<organism evidence="1 2">
    <name type="scientific">Nocardioides dubius</name>
    <dbReference type="NCBI Taxonomy" id="317019"/>
    <lineage>
        <taxon>Bacteria</taxon>
        <taxon>Bacillati</taxon>
        <taxon>Actinomycetota</taxon>
        <taxon>Actinomycetes</taxon>
        <taxon>Propionibacteriales</taxon>
        <taxon>Nocardioidaceae</taxon>
        <taxon>Nocardioides</taxon>
    </lineage>
</organism>